<proteinExistence type="predicted"/>
<evidence type="ECO:0000313" key="3">
    <source>
        <dbReference type="Proteomes" id="UP001214576"/>
    </source>
</evidence>
<dbReference type="AlphaFoldDB" id="A0AAD4TNS7"/>
<feature type="region of interest" description="Disordered" evidence="1">
    <location>
        <begin position="224"/>
        <end position="320"/>
    </location>
</feature>
<gene>
    <name evidence="2" type="ORF">MG293_019798</name>
</gene>
<dbReference type="Proteomes" id="UP001214576">
    <property type="component" value="Unassembled WGS sequence"/>
</dbReference>
<organism evidence="2 3">
    <name type="scientific">Ovis ammon polii</name>
    <dbReference type="NCBI Taxonomy" id="230172"/>
    <lineage>
        <taxon>Eukaryota</taxon>
        <taxon>Metazoa</taxon>
        <taxon>Chordata</taxon>
        <taxon>Craniata</taxon>
        <taxon>Vertebrata</taxon>
        <taxon>Euteleostomi</taxon>
        <taxon>Mammalia</taxon>
        <taxon>Eutheria</taxon>
        <taxon>Laurasiatheria</taxon>
        <taxon>Artiodactyla</taxon>
        <taxon>Ruminantia</taxon>
        <taxon>Pecora</taxon>
        <taxon>Bovidae</taxon>
        <taxon>Caprinae</taxon>
        <taxon>Ovis</taxon>
    </lineage>
</organism>
<protein>
    <submittedName>
        <fullName evidence="2">Uncharacterized protein</fullName>
    </submittedName>
</protein>
<evidence type="ECO:0000313" key="2">
    <source>
        <dbReference type="EMBL" id="KAI4529942.1"/>
    </source>
</evidence>
<name>A0AAD4TNS7_OVIAM</name>
<accession>A0AAD4TNS7</accession>
<evidence type="ECO:0000256" key="1">
    <source>
        <dbReference type="SAM" id="MobiDB-lite"/>
    </source>
</evidence>
<keyword evidence="3" id="KW-1185">Reference proteome</keyword>
<dbReference type="EMBL" id="JAKZEL010000026">
    <property type="protein sequence ID" value="KAI4529942.1"/>
    <property type="molecule type" value="Genomic_DNA"/>
</dbReference>
<sequence>MQMLGKLQTLGIIWGERKSVIRGLEVQQNAGHFLFGAFCTCTAPQQPGQNSIDPYYCLTLDQFKLSVIINPKHPNKSVRAKTGAYEERLTCGRGIVVMRMASPHIRRKIIRKESIVKTEVKQALPKDVVQIAGDVPQVCIRPGVEWWLTAGMQMVHNSENAGSEALMLDLRIQGPVWSTAVHSILPVCFNQSYRVNAMEKPSDADNESCAFLSLLSKRNALAPALDPESERTDFPSQEPPFSSDDVSKAKDTSDVGFEENRQRHQSAKDQGVSDVSRSSDPKSRLVTQLPETAQDETEQSPEHRLYGDLASLLSLSSNRK</sequence>
<reference evidence="2" key="1">
    <citation type="submission" date="2022-03" db="EMBL/GenBank/DDBJ databases">
        <title>Genomic analyses of argali, domestic sheep and their hybrids provide insights into chromosomal evolution, heterosis and genetic basis of agronomic traits.</title>
        <authorList>
            <person name="Li M."/>
        </authorList>
    </citation>
    <scope>NUCLEOTIDE SEQUENCE</scope>
    <source>
        <strain evidence="2">CAU-MHL-2022a</strain>
        <tissue evidence="2">Skin</tissue>
    </source>
</reference>
<feature type="compositionally biased region" description="Basic and acidic residues" evidence="1">
    <location>
        <begin position="245"/>
        <end position="262"/>
    </location>
</feature>
<comment type="caution">
    <text evidence="2">The sequence shown here is derived from an EMBL/GenBank/DDBJ whole genome shotgun (WGS) entry which is preliminary data.</text>
</comment>